<dbReference type="InterPro" id="IPR050748">
    <property type="entry name" value="Glycosyltrans_8_dom-fam"/>
</dbReference>
<dbReference type="AlphaFoldDB" id="A0A172TZS4"/>
<keyword evidence="2" id="KW-0808">Transferase</keyword>
<evidence type="ECO:0000256" key="3">
    <source>
        <dbReference type="ARBA" id="ARBA00022723"/>
    </source>
</evidence>
<dbReference type="GO" id="GO:0046872">
    <property type="term" value="F:metal ion binding"/>
    <property type="evidence" value="ECO:0007669"/>
    <property type="project" value="UniProtKB-KW"/>
</dbReference>
<dbReference type="InterPro" id="IPR002495">
    <property type="entry name" value="Glyco_trans_8"/>
</dbReference>
<dbReference type="SUPFAM" id="SSF53448">
    <property type="entry name" value="Nucleotide-diphospho-sugar transferases"/>
    <property type="match status" value="1"/>
</dbReference>
<dbReference type="PANTHER" id="PTHR13778:SF47">
    <property type="entry name" value="LIPOPOLYSACCHARIDE 1,3-GALACTOSYLTRANSFERASE"/>
    <property type="match status" value="1"/>
</dbReference>
<dbReference type="STRING" id="1492898.SY85_20150"/>
<reference evidence="5" key="1">
    <citation type="submission" date="2015-01" db="EMBL/GenBank/DDBJ databases">
        <title>Flavisolibacter sp./LCS9/ whole genome sequencing.</title>
        <authorList>
            <person name="Kim M.K."/>
            <person name="Srinivasan S."/>
            <person name="Lee J.-J."/>
        </authorList>
    </citation>
    <scope>NUCLEOTIDE SEQUENCE [LARGE SCALE GENOMIC DNA]</scope>
    <source>
        <strain evidence="5">LCS9</strain>
    </source>
</reference>
<keyword evidence="1" id="KW-0328">Glycosyltransferase</keyword>
<evidence type="ECO:0000256" key="1">
    <source>
        <dbReference type="ARBA" id="ARBA00022676"/>
    </source>
</evidence>
<evidence type="ECO:0000313" key="5">
    <source>
        <dbReference type="Proteomes" id="UP000077177"/>
    </source>
</evidence>
<keyword evidence="3" id="KW-0479">Metal-binding</keyword>
<evidence type="ECO:0000256" key="2">
    <source>
        <dbReference type="ARBA" id="ARBA00022679"/>
    </source>
</evidence>
<dbReference type="Pfam" id="PF01501">
    <property type="entry name" value="Glyco_transf_8"/>
    <property type="match status" value="1"/>
</dbReference>
<proteinExistence type="predicted"/>
<dbReference type="KEGG" id="fla:SY85_20150"/>
<gene>
    <name evidence="4" type="ORF">SY85_20150</name>
</gene>
<evidence type="ECO:0000313" key="4">
    <source>
        <dbReference type="EMBL" id="ANE52448.1"/>
    </source>
</evidence>
<dbReference type="RefSeq" id="WP_066406903.1">
    <property type="nucleotide sequence ID" value="NZ_CP011390.1"/>
</dbReference>
<dbReference type="InterPro" id="IPR029044">
    <property type="entry name" value="Nucleotide-diphossugar_trans"/>
</dbReference>
<accession>A0A172TZS4</accession>
<dbReference type="GO" id="GO:0016757">
    <property type="term" value="F:glycosyltransferase activity"/>
    <property type="evidence" value="ECO:0007669"/>
    <property type="project" value="UniProtKB-KW"/>
</dbReference>
<dbReference type="Gene3D" id="3.90.550.10">
    <property type="entry name" value="Spore Coat Polysaccharide Biosynthesis Protein SpsA, Chain A"/>
    <property type="match status" value="1"/>
</dbReference>
<dbReference type="CDD" id="cd04194">
    <property type="entry name" value="GT8_A4GalT_like"/>
    <property type="match status" value="1"/>
</dbReference>
<evidence type="ECO:0008006" key="6">
    <source>
        <dbReference type="Google" id="ProtNLM"/>
    </source>
</evidence>
<dbReference type="Proteomes" id="UP000077177">
    <property type="component" value="Chromosome"/>
</dbReference>
<protein>
    <recommendedName>
        <fullName evidence="6">Glycosyl transferase</fullName>
    </recommendedName>
</protein>
<reference evidence="4 5" key="2">
    <citation type="journal article" date="2016" name="Int. J. Syst. Evol. Microbiol.">
        <title>Flavisolibacter tropicus sp. nov., isolated from tropical soil.</title>
        <authorList>
            <person name="Lee J.J."/>
            <person name="Kang M.S."/>
            <person name="Kim G.S."/>
            <person name="Lee C.S."/>
            <person name="Lim S."/>
            <person name="Lee J."/>
            <person name="Roh S.H."/>
            <person name="Kang H."/>
            <person name="Ha J.M."/>
            <person name="Bae S."/>
            <person name="Jung H.Y."/>
            <person name="Kim M.K."/>
        </authorList>
    </citation>
    <scope>NUCLEOTIDE SEQUENCE [LARGE SCALE GENOMIC DNA]</scope>
    <source>
        <strain evidence="4 5">LCS9</strain>
    </source>
</reference>
<name>A0A172TZS4_9BACT</name>
<dbReference type="EMBL" id="CP011390">
    <property type="protein sequence ID" value="ANE52448.1"/>
    <property type="molecule type" value="Genomic_DNA"/>
</dbReference>
<dbReference type="OrthoDB" id="695971at2"/>
<organism evidence="4 5">
    <name type="scientific">Flavisolibacter tropicus</name>
    <dbReference type="NCBI Taxonomy" id="1492898"/>
    <lineage>
        <taxon>Bacteria</taxon>
        <taxon>Pseudomonadati</taxon>
        <taxon>Bacteroidota</taxon>
        <taxon>Chitinophagia</taxon>
        <taxon>Chitinophagales</taxon>
        <taxon>Chitinophagaceae</taxon>
        <taxon>Flavisolibacter</taxon>
    </lineage>
</organism>
<dbReference type="PANTHER" id="PTHR13778">
    <property type="entry name" value="GLYCOSYLTRANSFERASE 8 DOMAIN-CONTAINING PROTEIN"/>
    <property type="match status" value="1"/>
</dbReference>
<sequence>MKTFVDSIHLAIAFDQNYLTPFYALIASVFENNKGNRIVIHCIATGLQEEQLDQIKQYVDNKKGEICFYTIDEQAASKFVLVSKWTSAVYYRLYFPLLVSAEVKKLLYLDTDILVLQDLTKLFKTDLEQYPVAAVYDNYVKLAPQLGIHKEGGYFNSGVLLMNIEQWKKQQISEKAFQFLMDHPEKINFVDQDALNAVLINNWKPLDSRYNTMYSSIPENSSRKQLSLLTHKIAVLHFTLQRPWQLLCRNRYRHLYFFYLKKSPLKRYKKYTDFQWKKIPGLVQLRLLEWYYDSPFISKIWRKVKTNLN</sequence>
<keyword evidence="5" id="KW-1185">Reference proteome</keyword>